<organism evidence="5 6">
    <name type="scientific">Dictyobacter alpinus</name>
    <dbReference type="NCBI Taxonomy" id="2014873"/>
    <lineage>
        <taxon>Bacteria</taxon>
        <taxon>Bacillati</taxon>
        <taxon>Chloroflexota</taxon>
        <taxon>Ktedonobacteria</taxon>
        <taxon>Ktedonobacterales</taxon>
        <taxon>Dictyobacteraceae</taxon>
        <taxon>Dictyobacter</taxon>
    </lineage>
</organism>
<feature type="domain" description="ABC transporter" evidence="4">
    <location>
        <begin position="3"/>
        <end position="267"/>
    </location>
</feature>
<comment type="caution">
    <text evidence="5">The sequence shown here is derived from an EMBL/GenBank/DDBJ whole genome shotgun (WGS) entry which is preliminary data.</text>
</comment>
<evidence type="ECO:0000313" key="6">
    <source>
        <dbReference type="Proteomes" id="UP000287171"/>
    </source>
</evidence>
<dbReference type="PANTHER" id="PTHR42855:SF2">
    <property type="entry name" value="DRUG RESISTANCE ABC TRANSPORTER,ATP-BINDING PROTEIN"/>
    <property type="match status" value="1"/>
</dbReference>
<evidence type="ECO:0000256" key="2">
    <source>
        <dbReference type="ARBA" id="ARBA00022840"/>
    </source>
</evidence>
<dbReference type="SMART" id="SM00382">
    <property type="entry name" value="AAA"/>
    <property type="match status" value="2"/>
</dbReference>
<dbReference type="GO" id="GO:0016887">
    <property type="term" value="F:ATP hydrolysis activity"/>
    <property type="evidence" value="ECO:0007669"/>
    <property type="project" value="InterPro"/>
</dbReference>
<dbReference type="AlphaFoldDB" id="A0A402B9V0"/>
<dbReference type="OrthoDB" id="9801441at2"/>
<dbReference type="RefSeq" id="WP_126628406.1">
    <property type="nucleotide sequence ID" value="NZ_BIFT01000001.1"/>
</dbReference>
<feature type="domain" description="ABC transporter" evidence="4">
    <location>
        <begin position="353"/>
        <end position="546"/>
    </location>
</feature>
<dbReference type="Proteomes" id="UP000287171">
    <property type="component" value="Unassembled WGS sequence"/>
</dbReference>
<dbReference type="InterPro" id="IPR032781">
    <property type="entry name" value="ABC_tran_Xtn"/>
</dbReference>
<dbReference type="InterPro" id="IPR051309">
    <property type="entry name" value="ABCF_ATPase"/>
</dbReference>
<dbReference type="Gene3D" id="3.40.50.300">
    <property type="entry name" value="P-loop containing nucleotide triphosphate hydrolases"/>
    <property type="match status" value="2"/>
</dbReference>
<dbReference type="FunFam" id="3.40.50.300:FF:000011">
    <property type="entry name" value="Putative ABC transporter ATP-binding component"/>
    <property type="match status" value="1"/>
</dbReference>
<accession>A0A402B9V0</accession>
<name>A0A402B9V0_9CHLR</name>
<dbReference type="PANTHER" id="PTHR42855">
    <property type="entry name" value="ABC TRANSPORTER ATP-BINDING SUBUNIT"/>
    <property type="match status" value="1"/>
</dbReference>
<dbReference type="InterPro" id="IPR003439">
    <property type="entry name" value="ABC_transporter-like_ATP-bd"/>
</dbReference>
<feature type="coiled-coil region" evidence="3">
    <location>
        <begin position="249"/>
        <end position="283"/>
    </location>
</feature>
<dbReference type="CDD" id="cd03221">
    <property type="entry name" value="ABCF_EF-3"/>
    <property type="match status" value="2"/>
</dbReference>
<dbReference type="NCBIfam" id="NF000355">
    <property type="entry name" value="ribo_prot_ABC_F"/>
    <property type="match status" value="1"/>
</dbReference>
<dbReference type="Pfam" id="PF00005">
    <property type="entry name" value="ABC_tran"/>
    <property type="match status" value="2"/>
</dbReference>
<proteinExistence type="predicted"/>
<gene>
    <name evidence="5" type="ORF">KDA_36380</name>
</gene>
<sequence length="546" mass="61843">MLLNSKELTKSYGIHTILHDISFVINASDRIGIVGPNGVGKSTLLRLLVGQEEFDSGTITYGPGAEFGYLPQTTPNFYGQTIQDLILESVGNLKQLEEQMHALEAAMARAEGEQLTSLMEEYTTISTRFQDRGGYDLDHKIDMIMDGLRLSYLPRTRVVETLSGGEKERVGLATLLLRSPDLLFLDEPTNHLDFATMEWLEQYLASYRGAIVMVSHDRQFLNKTVNAIFELDEHSHQLHIYHGNYDAYVEAKQAERKRWEEAYEQQQEEIKELHKRIKVSGRQVGHTYRAPRDNDKFARYFFNQNVQSAVARNVRAAQVQLERIEADPIPKPPELLPVNSHFQTEQIQSDSVIRLEKVSKSFGERKLIDNLDMILGSGARILLTGPNGTGKTTLLRMIMGEIEPDSGRIQIVEGVRLGYLAQDPESLDLEKTVIENYKYGLIGFEGELIGRLLGYGLFRLEDMQKKAGQLSIGQRRKLELARLLAARPNVLLLDEPTNYISLNVLEAFETAIQNFAGPVIVISHDRWFIQRFGGEIHELEPTTMAP</sequence>
<evidence type="ECO:0000256" key="1">
    <source>
        <dbReference type="ARBA" id="ARBA00022741"/>
    </source>
</evidence>
<dbReference type="Pfam" id="PF12848">
    <property type="entry name" value="ABC_tran_Xtn"/>
    <property type="match status" value="1"/>
</dbReference>
<keyword evidence="3" id="KW-0175">Coiled coil</keyword>
<keyword evidence="6" id="KW-1185">Reference proteome</keyword>
<keyword evidence="1" id="KW-0547">Nucleotide-binding</keyword>
<dbReference type="EMBL" id="BIFT01000001">
    <property type="protein sequence ID" value="GCE28154.1"/>
    <property type="molecule type" value="Genomic_DNA"/>
</dbReference>
<protein>
    <submittedName>
        <fullName evidence="5">ABC transporter ATP-binding protein</fullName>
    </submittedName>
</protein>
<dbReference type="PROSITE" id="PS50893">
    <property type="entry name" value="ABC_TRANSPORTER_2"/>
    <property type="match status" value="2"/>
</dbReference>
<keyword evidence="2 5" id="KW-0067">ATP-binding</keyword>
<evidence type="ECO:0000259" key="4">
    <source>
        <dbReference type="PROSITE" id="PS50893"/>
    </source>
</evidence>
<evidence type="ECO:0000256" key="3">
    <source>
        <dbReference type="SAM" id="Coils"/>
    </source>
</evidence>
<dbReference type="SUPFAM" id="SSF52540">
    <property type="entry name" value="P-loop containing nucleoside triphosphate hydrolases"/>
    <property type="match status" value="2"/>
</dbReference>
<dbReference type="InterPro" id="IPR003593">
    <property type="entry name" value="AAA+_ATPase"/>
</dbReference>
<evidence type="ECO:0000313" key="5">
    <source>
        <dbReference type="EMBL" id="GCE28154.1"/>
    </source>
</evidence>
<dbReference type="GO" id="GO:0005524">
    <property type="term" value="F:ATP binding"/>
    <property type="evidence" value="ECO:0007669"/>
    <property type="project" value="UniProtKB-KW"/>
</dbReference>
<feature type="coiled-coil region" evidence="3">
    <location>
        <begin position="86"/>
        <end position="113"/>
    </location>
</feature>
<dbReference type="InterPro" id="IPR027417">
    <property type="entry name" value="P-loop_NTPase"/>
</dbReference>
<reference evidence="6" key="1">
    <citation type="submission" date="2018-12" db="EMBL/GenBank/DDBJ databases">
        <title>Tengunoibacter tsumagoiensis gen. nov., sp. nov., Dictyobacter kobayashii sp. nov., D. alpinus sp. nov., and D. joshuensis sp. nov. and description of Dictyobacteraceae fam. nov. within the order Ktedonobacterales isolated from Tengu-no-mugimeshi.</title>
        <authorList>
            <person name="Wang C.M."/>
            <person name="Zheng Y."/>
            <person name="Sakai Y."/>
            <person name="Toyoda A."/>
            <person name="Minakuchi Y."/>
            <person name="Abe K."/>
            <person name="Yokota A."/>
            <person name="Yabe S."/>
        </authorList>
    </citation>
    <scope>NUCLEOTIDE SEQUENCE [LARGE SCALE GENOMIC DNA]</scope>
    <source>
        <strain evidence="6">Uno16</strain>
    </source>
</reference>